<dbReference type="Proteomes" id="UP001465755">
    <property type="component" value="Unassembled WGS sequence"/>
</dbReference>
<organism evidence="10 11">
    <name type="scientific">Symbiochloris irregularis</name>
    <dbReference type="NCBI Taxonomy" id="706552"/>
    <lineage>
        <taxon>Eukaryota</taxon>
        <taxon>Viridiplantae</taxon>
        <taxon>Chlorophyta</taxon>
        <taxon>core chlorophytes</taxon>
        <taxon>Trebouxiophyceae</taxon>
        <taxon>Trebouxiales</taxon>
        <taxon>Trebouxiaceae</taxon>
        <taxon>Symbiochloris</taxon>
    </lineage>
</organism>
<dbReference type="PANTHER" id="PTHR10091:SF0">
    <property type="entry name" value="GALACTOSE MUTAROTASE"/>
    <property type="match status" value="1"/>
</dbReference>
<name>A0AAW1NNW7_9CHLO</name>
<dbReference type="GO" id="GO:0030246">
    <property type="term" value="F:carbohydrate binding"/>
    <property type="evidence" value="ECO:0007669"/>
    <property type="project" value="InterPro"/>
</dbReference>
<feature type="active site" description="Proton donor" evidence="6">
    <location>
        <position position="191"/>
    </location>
</feature>
<evidence type="ECO:0000313" key="11">
    <source>
        <dbReference type="Proteomes" id="UP001465755"/>
    </source>
</evidence>
<keyword evidence="11" id="KW-1185">Reference proteome</keyword>
<keyword evidence="9" id="KW-0732">Signal</keyword>
<evidence type="ECO:0000256" key="7">
    <source>
        <dbReference type="PIRSR" id="PIRSR005096-2"/>
    </source>
</evidence>
<dbReference type="Gene3D" id="2.70.98.10">
    <property type="match status" value="1"/>
</dbReference>
<feature type="binding site" evidence="8">
    <location>
        <begin position="91"/>
        <end position="92"/>
    </location>
    <ligand>
        <name>beta-D-galactose</name>
        <dbReference type="ChEBI" id="CHEBI:27667"/>
    </ligand>
</feature>
<dbReference type="SUPFAM" id="SSF74650">
    <property type="entry name" value="Galactose mutarotase-like"/>
    <property type="match status" value="1"/>
</dbReference>
<dbReference type="EC" id="5.1.3.3" evidence="5"/>
<evidence type="ECO:0000256" key="2">
    <source>
        <dbReference type="ARBA" id="ARBA00006206"/>
    </source>
</evidence>
<dbReference type="InterPro" id="IPR011013">
    <property type="entry name" value="Gal_mutarotase_sf_dom"/>
</dbReference>
<comment type="similarity">
    <text evidence="2 5">Belongs to the aldose epimerase family.</text>
</comment>
<evidence type="ECO:0000313" key="10">
    <source>
        <dbReference type="EMBL" id="KAK9789392.1"/>
    </source>
</evidence>
<evidence type="ECO:0000256" key="4">
    <source>
        <dbReference type="ARBA" id="ARBA00023277"/>
    </source>
</evidence>
<evidence type="ECO:0000256" key="9">
    <source>
        <dbReference type="SAM" id="SignalP"/>
    </source>
</evidence>
<comment type="catalytic activity">
    <reaction evidence="5">
        <text>alpha-D-glucose = beta-D-glucose</text>
        <dbReference type="Rhea" id="RHEA:10264"/>
        <dbReference type="ChEBI" id="CHEBI:15903"/>
        <dbReference type="ChEBI" id="CHEBI:17925"/>
        <dbReference type="EC" id="5.1.3.3"/>
    </reaction>
</comment>
<comment type="pathway">
    <text evidence="1 5">Carbohydrate metabolism; hexose metabolism.</text>
</comment>
<protein>
    <recommendedName>
        <fullName evidence="5">Aldose 1-epimerase</fullName>
        <ecNumber evidence="5">5.1.3.3</ecNumber>
    </recommendedName>
</protein>
<sequence length="373" mass="40315">MTMKVLAIFCLTAALSPAFFSQAAAVDTTVLRNEHGVELHVIQTGAIVQKLIVPDAEGRMGDIVAGFNDLAHYDNNTYSPYFGAVIGRVANRIGDATFVLDGKRYHIPANDHQNALHGGKSGWSVKTWNMTEVDSDEGQAVLLTYISPNGDEGFPGEVHATVKYTLTESNEVLIDFEATSDAPTPINMAQHSYFNLDVPGTNKTILDHDVFINGSYVTPVNELLIPTGGFEAVDGTPYSFEVVDSIGSRLFEIDSDPVGYDVNYVLPELAATVSSPASGRVMDLLTQAPGMQFYTGNQLNGSVIGKNYQAYPQYGMFVMETQDFPNFVNEPSFPACVLRPGGVYKYRTVWQFSTLAAASPPAQPAVSVSSIGN</sequence>
<reference evidence="10 11" key="1">
    <citation type="journal article" date="2024" name="Nat. Commun.">
        <title>Phylogenomics reveals the evolutionary origins of lichenization in chlorophyte algae.</title>
        <authorList>
            <person name="Puginier C."/>
            <person name="Libourel C."/>
            <person name="Otte J."/>
            <person name="Skaloud P."/>
            <person name="Haon M."/>
            <person name="Grisel S."/>
            <person name="Petersen M."/>
            <person name="Berrin J.G."/>
            <person name="Delaux P.M."/>
            <person name="Dal Grande F."/>
            <person name="Keller J."/>
        </authorList>
    </citation>
    <scope>NUCLEOTIDE SEQUENCE [LARGE SCALE GENOMIC DNA]</scope>
    <source>
        <strain evidence="10 11">SAG 2036</strain>
    </source>
</reference>
<feature type="active site" description="Proton acceptor" evidence="6">
    <location>
        <position position="320"/>
    </location>
</feature>
<evidence type="ECO:0000256" key="5">
    <source>
        <dbReference type="PIRNR" id="PIRNR005096"/>
    </source>
</evidence>
<evidence type="ECO:0000256" key="3">
    <source>
        <dbReference type="ARBA" id="ARBA00023235"/>
    </source>
</evidence>
<dbReference type="EMBL" id="JALJOQ010000208">
    <property type="protein sequence ID" value="KAK9789392.1"/>
    <property type="molecule type" value="Genomic_DNA"/>
</dbReference>
<dbReference type="InterPro" id="IPR008183">
    <property type="entry name" value="Aldose_1/G6P_1-epimerase"/>
</dbReference>
<keyword evidence="4 5" id="KW-0119">Carbohydrate metabolism</keyword>
<dbReference type="PIRSF" id="PIRSF005096">
    <property type="entry name" value="GALM"/>
    <property type="match status" value="1"/>
</dbReference>
<feature type="binding site" evidence="7">
    <location>
        <position position="261"/>
    </location>
    <ligand>
        <name>beta-D-galactose</name>
        <dbReference type="ChEBI" id="CHEBI:27667"/>
    </ligand>
</feature>
<dbReference type="GO" id="GO:0033499">
    <property type="term" value="P:galactose catabolic process via UDP-galactose, Leloir pathway"/>
    <property type="evidence" value="ECO:0007669"/>
    <property type="project" value="TreeGrafter"/>
</dbReference>
<dbReference type="InterPro" id="IPR015443">
    <property type="entry name" value="Aldose_1-epimerase"/>
</dbReference>
<feature type="chain" id="PRO_5043934729" description="Aldose 1-epimerase" evidence="9">
    <location>
        <begin position="26"/>
        <end position="373"/>
    </location>
</feature>
<evidence type="ECO:0000256" key="1">
    <source>
        <dbReference type="ARBA" id="ARBA00005028"/>
    </source>
</evidence>
<dbReference type="GO" id="GO:0006006">
    <property type="term" value="P:glucose metabolic process"/>
    <property type="evidence" value="ECO:0007669"/>
    <property type="project" value="TreeGrafter"/>
</dbReference>
<dbReference type="NCBIfam" id="NF008277">
    <property type="entry name" value="PRK11055.1"/>
    <property type="match status" value="1"/>
</dbReference>
<proteinExistence type="inferred from homology"/>
<accession>A0AAW1NNW7</accession>
<dbReference type="Pfam" id="PF01263">
    <property type="entry name" value="Aldose_epim"/>
    <property type="match status" value="1"/>
</dbReference>
<gene>
    <name evidence="10" type="ORF">WJX73_000061</name>
</gene>
<evidence type="ECO:0000256" key="8">
    <source>
        <dbReference type="PIRSR" id="PIRSR005096-3"/>
    </source>
</evidence>
<keyword evidence="3 5" id="KW-0413">Isomerase</keyword>
<dbReference type="CDD" id="cd09019">
    <property type="entry name" value="galactose_mutarotase_like"/>
    <property type="match status" value="1"/>
</dbReference>
<evidence type="ECO:0000256" key="6">
    <source>
        <dbReference type="PIRSR" id="PIRSR005096-1"/>
    </source>
</evidence>
<dbReference type="InterPro" id="IPR047215">
    <property type="entry name" value="Galactose_mutarotase-like"/>
</dbReference>
<comment type="caution">
    <text evidence="10">The sequence shown here is derived from an EMBL/GenBank/DDBJ whole genome shotgun (WGS) entry which is preliminary data.</text>
</comment>
<dbReference type="AlphaFoldDB" id="A0AAW1NNW7"/>
<feature type="binding site" evidence="8">
    <location>
        <begin position="191"/>
        <end position="193"/>
    </location>
    <ligand>
        <name>beta-D-galactose</name>
        <dbReference type="ChEBI" id="CHEBI:27667"/>
    </ligand>
</feature>
<dbReference type="GO" id="GO:0004034">
    <property type="term" value="F:aldose 1-epimerase activity"/>
    <property type="evidence" value="ECO:0007669"/>
    <property type="project" value="UniProtKB-EC"/>
</dbReference>
<feature type="signal peptide" evidence="9">
    <location>
        <begin position="1"/>
        <end position="25"/>
    </location>
</feature>
<dbReference type="InterPro" id="IPR014718">
    <property type="entry name" value="GH-type_carb-bd"/>
</dbReference>
<dbReference type="PANTHER" id="PTHR10091">
    <property type="entry name" value="ALDOSE-1-EPIMERASE"/>
    <property type="match status" value="1"/>
</dbReference>